<sequence>SNMFPARFRTCGGNIYINDFNPSGYISSPNYPSNYPHNLNCEWTIENPSHYNSSIYISFEDFHLEHHQDCHPFFPLKNVLIIHSLWAEYPVHTALLYS</sequence>
<reference evidence="5" key="1">
    <citation type="submission" date="2025-08" db="UniProtKB">
        <authorList>
            <consortium name="Ensembl"/>
        </authorList>
    </citation>
    <scope>IDENTIFICATION</scope>
</reference>
<dbReference type="CDD" id="cd00041">
    <property type="entry name" value="CUB"/>
    <property type="match status" value="1"/>
</dbReference>
<organism evidence="5 6">
    <name type="scientific">Buteo japonicus</name>
    <dbReference type="NCBI Taxonomy" id="224669"/>
    <lineage>
        <taxon>Eukaryota</taxon>
        <taxon>Metazoa</taxon>
        <taxon>Chordata</taxon>
        <taxon>Craniata</taxon>
        <taxon>Vertebrata</taxon>
        <taxon>Euteleostomi</taxon>
        <taxon>Archelosauria</taxon>
        <taxon>Archosauria</taxon>
        <taxon>Dinosauria</taxon>
        <taxon>Saurischia</taxon>
        <taxon>Theropoda</taxon>
        <taxon>Coelurosauria</taxon>
        <taxon>Aves</taxon>
        <taxon>Neognathae</taxon>
        <taxon>Neoaves</taxon>
        <taxon>Telluraves</taxon>
        <taxon>Accipitrimorphae</taxon>
        <taxon>Accipitriformes</taxon>
        <taxon>Accipitridae</taxon>
        <taxon>Accipitrinae</taxon>
        <taxon>Buteo</taxon>
    </lineage>
</organism>
<dbReference type="PANTHER" id="PTHR24251">
    <property type="entry name" value="OVOCHYMASE-RELATED"/>
    <property type="match status" value="1"/>
</dbReference>
<feature type="domain" description="CUB" evidence="4">
    <location>
        <begin position="11"/>
        <end position="70"/>
    </location>
</feature>
<keyword evidence="1" id="KW-0677">Repeat</keyword>
<name>A0A8C0C1Q8_9AVES</name>
<reference evidence="5" key="2">
    <citation type="submission" date="2025-09" db="UniProtKB">
        <authorList>
            <consortium name="Ensembl"/>
        </authorList>
    </citation>
    <scope>IDENTIFICATION</scope>
</reference>
<comment type="caution">
    <text evidence="3">Lacks conserved residue(s) required for the propagation of feature annotation.</text>
</comment>
<dbReference type="Pfam" id="PF00431">
    <property type="entry name" value="CUB"/>
    <property type="match status" value="1"/>
</dbReference>
<keyword evidence="6" id="KW-1185">Reference proteome</keyword>
<keyword evidence="2" id="KW-1015">Disulfide bond</keyword>
<dbReference type="PROSITE" id="PS01180">
    <property type="entry name" value="CUB"/>
    <property type="match status" value="1"/>
</dbReference>
<dbReference type="InterPro" id="IPR035914">
    <property type="entry name" value="Sperma_CUB_dom_sf"/>
</dbReference>
<evidence type="ECO:0000256" key="3">
    <source>
        <dbReference type="PROSITE-ProRule" id="PRU00059"/>
    </source>
</evidence>
<dbReference type="Gene3D" id="2.60.120.290">
    <property type="entry name" value="Spermadhesin, CUB domain"/>
    <property type="match status" value="1"/>
</dbReference>
<proteinExistence type="predicted"/>
<dbReference type="Ensembl" id="ENSBJAT00000026151.1">
    <property type="protein sequence ID" value="ENSBJAP00000025453.1"/>
    <property type="gene ID" value="ENSBJAG00000016215.1"/>
</dbReference>
<evidence type="ECO:0000313" key="6">
    <source>
        <dbReference type="Proteomes" id="UP000694555"/>
    </source>
</evidence>
<dbReference type="SUPFAM" id="SSF49854">
    <property type="entry name" value="Spermadhesin, CUB domain"/>
    <property type="match status" value="1"/>
</dbReference>
<evidence type="ECO:0000256" key="1">
    <source>
        <dbReference type="ARBA" id="ARBA00022737"/>
    </source>
</evidence>
<protein>
    <recommendedName>
        <fullName evidence="4">CUB domain-containing protein</fullName>
    </recommendedName>
</protein>
<dbReference type="InterPro" id="IPR000859">
    <property type="entry name" value="CUB_dom"/>
</dbReference>
<accession>A0A8C0C1Q8</accession>
<evidence type="ECO:0000259" key="4">
    <source>
        <dbReference type="PROSITE" id="PS01180"/>
    </source>
</evidence>
<dbReference type="Proteomes" id="UP000694555">
    <property type="component" value="Unplaced"/>
</dbReference>
<dbReference type="AlphaFoldDB" id="A0A8C0C1Q8"/>
<evidence type="ECO:0000313" key="5">
    <source>
        <dbReference type="Ensembl" id="ENSBJAP00000025453.1"/>
    </source>
</evidence>
<dbReference type="SMART" id="SM00042">
    <property type="entry name" value="CUB"/>
    <property type="match status" value="1"/>
</dbReference>
<evidence type="ECO:0000256" key="2">
    <source>
        <dbReference type="ARBA" id="ARBA00023157"/>
    </source>
</evidence>